<evidence type="ECO:0000313" key="2">
    <source>
        <dbReference type="EMBL" id="SFM60227.1"/>
    </source>
</evidence>
<dbReference type="STRING" id="487685.SAMN04488696_1810"/>
<sequence>MDKDGEGRTGSNLKKAENELLMEESRLKSLVEILQTRHSSIPEALDFALEKAIDFTGSKVGYIFHYNEKTKQFTINSWSKKATEYCNISVAESVYDLENTGVWGEPVRQRKAIIVNDFKTRDPLLKGYPEGHVELERFLSIPIIRKEKIVAVVGVGNKGSDYNESDALQLTLLMDSVWNAIGLIGSEEALRESEKKYRGLFENSMSGVVITEMLTDENGYPTDYVFLEVNDEFEALTGFKEEDVIGKRVTEVYPGIEKRENTILDLHRNVALSGTPSVLKYIQRI</sequence>
<dbReference type="InterPro" id="IPR000014">
    <property type="entry name" value="PAS"/>
</dbReference>
<name>A0A1I4S6V1_9EURY</name>
<evidence type="ECO:0000313" key="3">
    <source>
        <dbReference type="Proteomes" id="UP000198535"/>
    </source>
</evidence>
<dbReference type="PROSITE" id="PS50112">
    <property type="entry name" value="PAS"/>
    <property type="match status" value="1"/>
</dbReference>
<evidence type="ECO:0000259" key="1">
    <source>
        <dbReference type="PROSITE" id="PS50112"/>
    </source>
</evidence>
<dbReference type="CDD" id="cd00130">
    <property type="entry name" value="PAS"/>
    <property type="match status" value="1"/>
</dbReference>
<dbReference type="SUPFAM" id="SSF55781">
    <property type="entry name" value="GAF domain-like"/>
    <property type="match status" value="1"/>
</dbReference>
<proteinExistence type="predicted"/>
<dbReference type="NCBIfam" id="TIGR00229">
    <property type="entry name" value="sensory_box"/>
    <property type="match status" value="1"/>
</dbReference>
<dbReference type="InterPro" id="IPR029016">
    <property type="entry name" value="GAF-like_dom_sf"/>
</dbReference>
<organism evidence="2 3">
    <name type="scientific">Methanolobus profundi</name>
    <dbReference type="NCBI Taxonomy" id="487685"/>
    <lineage>
        <taxon>Archaea</taxon>
        <taxon>Methanobacteriati</taxon>
        <taxon>Methanobacteriota</taxon>
        <taxon>Stenosarchaea group</taxon>
        <taxon>Methanomicrobia</taxon>
        <taxon>Methanosarcinales</taxon>
        <taxon>Methanosarcinaceae</taxon>
        <taxon>Methanolobus</taxon>
    </lineage>
</organism>
<dbReference type="EMBL" id="FOUJ01000003">
    <property type="protein sequence ID" value="SFM60227.1"/>
    <property type="molecule type" value="Genomic_DNA"/>
</dbReference>
<dbReference type="SMART" id="SM00065">
    <property type="entry name" value="GAF"/>
    <property type="match status" value="1"/>
</dbReference>
<feature type="domain" description="PAS" evidence="1">
    <location>
        <begin position="193"/>
        <end position="253"/>
    </location>
</feature>
<accession>A0A1I4S6V1</accession>
<dbReference type="Gene3D" id="3.30.450.40">
    <property type="match status" value="1"/>
</dbReference>
<dbReference type="AlphaFoldDB" id="A0A1I4S6V1"/>
<dbReference type="SUPFAM" id="SSF55785">
    <property type="entry name" value="PYP-like sensor domain (PAS domain)"/>
    <property type="match status" value="1"/>
</dbReference>
<reference evidence="3" key="1">
    <citation type="submission" date="2016-10" db="EMBL/GenBank/DDBJ databases">
        <authorList>
            <person name="Varghese N."/>
            <person name="Submissions S."/>
        </authorList>
    </citation>
    <scope>NUCLEOTIDE SEQUENCE [LARGE SCALE GENOMIC DNA]</scope>
    <source>
        <strain evidence="3">Mob M</strain>
    </source>
</reference>
<dbReference type="InterPro" id="IPR035965">
    <property type="entry name" value="PAS-like_dom_sf"/>
</dbReference>
<keyword evidence="3" id="KW-1185">Reference proteome</keyword>
<dbReference type="Pfam" id="PF13188">
    <property type="entry name" value="PAS_8"/>
    <property type="match status" value="1"/>
</dbReference>
<dbReference type="OrthoDB" id="8127at2157"/>
<protein>
    <submittedName>
        <fullName evidence="2">PAS domain S-box-containing protein</fullName>
    </submittedName>
</protein>
<dbReference type="InterPro" id="IPR003018">
    <property type="entry name" value="GAF"/>
</dbReference>
<dbReference type="RefSeq" id="WP_091936162.1">
    <property type="nucleotide sequence ID" value="NZ_FOUJ01000003.1"/>
</dbReference>
<dbReference type="Gene3D" id="3.30.450.20">
    <property type="entry name" value="PAS domain"/>
    <property type="match status" value="1"/>
</dbReference>
<dbReference type="Pfam" id="PF13185">
    <property type="entry name" value="GAF_2"/>
    <property type="match status" value="1"/>
</dbReference>
<gene>
    <name evidence="2" type="ORF">SAMN04488696_1810</name>
</gene>
<dbReference type="Proteomes" id="UP000198535">
    <property type="component" value="Unassembled WGS sequence"/>
</dbReference>